<dbReference type="NCBIfam" id="TIGR00023">
    <property type="entry name" value="glycerol-3-phosphate 1-O-acyltransferase PlsY"/>
    <property type="match status" value="1"/>
</dbReference>
<feature type="transmembrane region" description="Helical" evidence="10">
    <location>
        <begin position="147"/>
        <end position="166"/>
    </location>
</feature>
<evidence type="ECO:0000256" key="9">
    <source>
        <dbReference type="ARBA" id="ARBA00023264"/>
    </source>
</evidence>
<keyword evidence="6 10" id="KW-0443">Lipid metabolism</keyword>
<dbReference type="HAMAP" id="MF_01043">
    <property type="entry name" value="PlsY"/>
    <property type="match status" value="1"/>
</dbReference>
<comment type="pathway">
    <text evidence="10">Lipid metabolism; phospholipid metabolism.</text>
</comment>
<dbReference type="EMBL" id="SMAH01000001">
    <property type="protein sequence ID" value="TCS99829.1"/>
    <property type="molecule type" value="Genomic_DNA"/>
</dbReference>
<dbReference type="UniPathway" id="UPA00085"/>
<comment type="similarity">
    <text evidence="10">Belongs to the PlsY family.</text>
</comment>
<dbReference type="Pfam" id="PF02660">
    <property type="entry name" value="G3P_acyltransf"/>
    <property type="match status" value="1"/>
</dbReference>
<comment type="catalytic activity">
    <reaction evidence="10">
        <text>an acyl phosphate + sn-glycerol 3-phosphate = a 1-acyl-sn-glycero-3-phosphate + phosphate</text>
        <dbReference type="Rhea" id="RHEA:34075"/>
        <dbReference type="ChEBI" id="CHEBI:43474"/>
        <dbReference type="ChEBI" id="CHEBI:57597"/>
        <dbReference type="ChEBI" id="CHEBI:57970"/>
        <dbReference type="ChEBI" id="CHEBI:59918"/>
        <dbReference type="EC" id="2.3.1.275"/>
    </reaction>
</comment>
<feature type="transmembrane region" description="Helical" evidence="10">
    <location>
        <begin position="120"/>
        <end position="141"/>
    </location>
</feature>
<comment type="subcellular location">
    <subcellularLocation>
        <location evidence="10">Cell membrane</location>
        <topology evidence="10">Multi-pass membrane protein</topology>
    </subcellularLocation>
</comment>
<evidence type="ECO:0000256" key="1">
    <source>
        <dbReference type="ARBA" id="ARBA00022475"/>
    </source>
</evidence>
<evidence type="ECO:0000256" key="6">
    <source>
        <dbReference type="ARBA" id="ARBA00023098"/>
    </source>
</evidence>
<dbReference type="PANTHER" id="PTHR30309">
    <property type="entry name" value="INNER MEMBRANE PROTEIN YGIH"/>
    <property type="match status" value="1"/>
</dbReference>
<keyword evidence="8 10" id="KW-0594">Phospholipid biosynthesis</keyword>
<evidence type="ECO:0000256" key="4">
    <source>
        <dbReference type="ARBA" id="ARBA00022692"/>
    </source>
</evidence>
<comment type="subunit">
    <text evidence="10">Probably interacts with PlsX.</text>
</comment>
<keyword evidence="11" id="KW-0012">Acyltransferase</keyword>
<evidence type="ECO:0000256" key="3">
    <source>
        <dbReference type="ARBA" id="ARBA00022679"/>
    </source>
</evidence>
<keyword evidence="4 10" id="KW-0812">Transmembrane</keyword>
<keyword evidence="2 10" id="KW-0444">Lipid biosynthesis</keyword>
<keyword evidence="14" id="KW-1185">Reference proteome</keyword>
<dbReference type="InterPro" id="IPR003811">
    <property type="entry name" value="G3P_acylTferase_PlsY"/>
</dbReference>
<evidence type="ECO:0000256" key="7">
    <source>
        <dbReference type="ARBA" id="ARBA00023136"/>
    </source>
</evidence>
<feature type="transmembrane region" description="Helical" evidence="10">
    <location>
        <begin position="90"/>
        <end position="108"/>
    </location>
</feature>
<proteinExistence type="inferred from homology"/>
<gene>
    <name evidence="10 12" type="primary">plsY</name>
    <name evidence="11" type="ORF">EDC36_10197</name>
    <name evidence="12" type="ORF">Tigna_00589</name>
</gene>
<keyword evidence="3 10" id="KW-0808">Transferase</keyword>
<dbReference type="GO" id="GO:0005886">
    <property type="term" value="C:plasma membrane"/>
    <property type="evidence" value="ECO:0007669"/>
    <property type="project" value="UniProtKB-SubCell"/>
</dbReference>
<sequence>MPDLTSWTAVLAVVLAYAIGSLSFAVLVSRLMGLADPRTYGSGNPGATNVLRSGSKAAAALTLLLDAAKGWLPVWLVARWGAAWGLGDGVVAAVGLAAFAGHLFPVFFRFRGGKGVATAAGVLLALQPWLGVLVVGTWIAVALTTRYSSLAAIVAAVAAPLLYGLLDGTLWDARGPQGFTVAAMAVLLLWRHAGNIQRLLAGQESRIGQRNGAASPPGPRR</sequence>
<evidence type="ECO:0000313" key="12">
    <source>
        <dbReference type="EMBL" id="TSE23214.1"/>
    </source>
</evidence>
<name>A0A4R3LI20_9BURK</name>
<keyword evidence="9 10" id="KW-1208">Phospholipid metabolism</keyword>
<dbReference type="EC" id="2.3.1.275" evidence="10"/>
<evidence type="ECO:0000313" key="14">
    <source>
        <dbReference type="Proteomes" id="UP000315577"/>
    </source>
</evidence>
<protein>
    <recommendedName>
        <fullName evidence="10">Glycerol-3-phosphate acyltransferase</fullName>
    </recommendedName>
    <alternativeName>
        <fullName evidence="10">Acyl-PO4 G3P acyltransferase</fullName>
    </alternativeName>
    <alternativeName>
        <fullName evidence="10">Acyl-phosphate--glycerol-3-phosphate acyltransferase</fullName>
    </alternativeName>
    <alternativeName>
        <fullName evidence="10">G3P acyltransferase</fullName>
        <shortName evidence="10">GPAT</shortName>
        <ecNumber evidence="10">2.3.1.275</ecNumber>
    </alternativeName>
    <alternativeName>
        <fullName evidence="10">Lysophosphatidic acid synthase</fullName>
        <shortName evidence="10">LPA synthase</shortName>
    </alternativeName>
</protein>
<reference evidence="11 13" key="1">
    <citation type="submission" date="2019-03" db="EMBL/GenBank/DDBJ databases">
        <title>Genomic Encyclopedia of Type Strains, Phase IV (KMG-IV): sequencing the most valuable type-strain genomes for metagenomic binning, comparative biology and taxonomic classification.</title>
        <authorList>
            <person name="Goeker M."/>
        </authorList>
    </citation>
    <scope>NUCLEOTIDE SEQUENCE [LARGE SCALE GENOMIC DNA]</scope>
    <source>
        <strain evidence="11 13">DSM 12034</strain>
    </source>
</reference>
<comment type="caution">
    <text evidence="11">The sequence shown here is derived from an EMBL/GenBank/DDBJ whole genome shotgun (WGS) entry which is preliminary data.</text>
</comment>
<keyword evidence="5 10" id="KW-1133">Transmembrane helix</keyword>
<reference evidence="12 14" key="2">
    <citation type="submission" date="2019-07" db="EMBL/GenBank/DDBJ databases">
        <title>Tepidimonas ignava SPS-1037 draft genome.</title>
        <authorList>
            <person name="Da Costa M.S."/>
            <person name="Froufe H.J.C."/>
            <person name="Egas C."/>
            <person name="Albuquerque L."/>
        </authorList>
    </citation>
    <scope>NUCLEOTIDE SEQUENCE [LARGE SCALE GENOMIC DNA]</scope>
    <source>
        <strain evidence="12 14">SPS-1037</strain>
    </source>
</reference>
<organism evidence="11 13">
    <name type="scientific">Tepidimonas ignava</name>
    <dbReference type="NCBI Taxonomy" id="114249"/>
    <lineage>
        <taxon>Bacteria</taxon>
        <taxon>Pseudomonadati</taxon>
        <taxon>Pseudomonadota</taxon>
        <taxon>Betaproteobacteria</taxon>
        <taxon>Burkholderiales</taxon>
        <taxon>Tepidimonas</taxon>
    </lineage>
</organism>
<comment type="function">
    <text evidence="10">Catalyzes the transfer of an acyl group from acyl-phosphate (acyl-PO(4)) to glycerol-3-phosphate (G3P) to form lysophosphatidic acid (LPA). This enzyme utilizes acyl-phosphate as fatty acyl donor, but not acyl-CoA or acyl-ACP.</text>
</comment>
<dbReference type="PANTHER" id="PTHR30309:SF0">
    <property type="entry name" value="GLYCEROL-3-PHOSPHATE ACYLTRANSFERASE-RELATED"/>
    <property type="match status" value="1"/>
</dbReference>
<keyword evidence="1 10" id="KW-1003">Cell membrane</keyword>
<keyword evidence="7 10" id="KW-0472">Membrane</keyword>
<dbReference type="GO" id="GO:0008654">
    <property type="term" value="P:phospholipid biosynthetic process"/>
    <property type="evidence" value="ECO:0007669"/>
    <property type="project" value="UniProtKB-UniRule"/>
</dbReference>
<dbReference type="Proteomes" id="UP000295536">
    <property type="component" value="Unassembled WGS sequence"/>
</dbReference>
<dbReference type="GO" id="GO:0043772">
    <property type="term" value="F:acyl-phosphate glycerol-3-phosphate acyltransferase activity"/>
    <property type="evidence" value="ECO:0007669"/>
    <property type="project" value="UniProtKB-UniRule"/>
</dbReference>
<dbReference type="SMART" id="SM01207">
    <property type="entry name" value="G3P_acyltransf"/>
    <property type="match status" value="1"/>
</dbReference>
<evidence type="ECO:0000256" key="5">
    <source>
        <dbReference type="ARBA" id="ARBA00022989"/>
    </source>
</evidence>
<feature type="transmembrane region" description="Helical" evidence="10">
    <location>
        <begin position="6"/>
        <end position="28"/>
    </location>
</feature>
<evidence type="ECO:0000256" key="2">
    <source>
        <dbReference type="ARBA" id="ARBA00022516"/>
    </source>
</evidence>
<dbReference type="AlphaFoldDB" id="A0A4R3LI20"/>
<evidence type="ECO:0000313" key="13">
    <source>
        <dbReference type="Proteomes" id="UP000295536"/>
    </source>
</evidence>
<accession>A0A4R3LI20</accession>
<evidence type="ECO:0000256" key="8">
    <source>
        <dbReference type="ARBA" id="ARBA00023209"/>
    </source>
</evidence>
<evidence type="ECO:0000313" key="11">
    <source>
        <dbReference type="EMBL" id="TCS99829.1"/>
    </source>
</evidence>
<dbReference type="Proteomes" id="UP000315577">
    <property type="component" value="Unassembled WGS sequence"/>
</dbReference>
<evidence type="ECO:0000256" key="10">
    <source>
        <dbReference type="HAMAP-Rule" id="MF_01043"/>
    </source>
</evidence>
<dbReference type="EMBL" id="VJNC01000003">
    <property type="protein sequence ID" value="TSE23214.1"/>
    <property type="molecule type" value="Genomic_DNA"/>
</dbReference>